<feature type="non-terminal residue" evidence="1">
    <location>
        <position position="159"/>
    </location>
</feature>
<sequence length="159" mass="16380">MTLGTIVETPQVSKTLDMGMVVSTAATIGSSATSSSPLPSTLYPHQKELQSQAAELDPGYFAFSGPPTSTGTTCPTDHSNDKILSSKFEPLASEPASLSMTAAATAEIVAASSQQEDCIAVGDITTNDVTSRPEPSSPQERVGFRTKDGATKTLGAALQ</sequence>
<gene>
    <name evidence="1" type="ORF">EV182_006761</name>
</gene>
<evidence type="ECO:0000313" key="2">
    <source>
        <dbReference type="Proteomes" id="UP001145114"/>
    </source>
</evidence>
<proteinExistence type="predicted"/>
<name>A0ACC1HC32_9FUNG</name>
<accession>A0ACC1HC32</accession>
<comment type="caution">
    <text evidence="1">The sequence shown here is derived from an EMBL/GenBank/DDBJ whole genome shotgun (WGS) entry which is preliminary data.</text>
</comment>
<protein>
    <submittedName>
        <fullName evidence="1">Uncharacterized protein</fullName>
    </submittedName>
</protein>
<dbReference type="Proteomes" id="UP001145114">
    <property type="component" value="Unassembled WGS sequence"/>
</dbReference>
<evidence type="ECO:0000313" key="1">
    <source>
        <dbReference type="EMBL" id="KAJ1672653.1"/>
    </source>
</evidence>
<organism evidence="1 2">
    <name type="scientific">Spiromyces aspiralis</name>
    <dbReference type="NCBI Taxonomy" id="68401"/>
    <lineage>
        <taxon>Eukaryota</taxon>
        <taxon>Fungi</taxon>
        <taxon>Fungi incertae sedis</taxon>
        <taxon>Zoopagomycota</taxon>
        <taxon>Kickxellomycotina</taxon>
        <taxon>Kickxellomycetes</taxon>
        <taxon>Kickxellales</taxon>
        <taxon>Kickxellaceae</taxon>
        <taxon>Spiromyces</taxon>
    </lineage>
</organism>
<keyword evidence="2" id="KW-1185">Reference proteome</keyword>
<dbReference type="EMBL" id="JAMZIH010008039">
    <property type="protein sequence ID" value="KAJ1672653.1"/>
    <property type="molecule type" value="Genomic_DNA"/>
</dbReference>
<reference evidence="1" key="1">
    <citation type="submission" date="2022-06" db="EMBL/GenBank/DDBJ databases">
        <title>Phylogenomic reconstructions and comparative analyses of Kickxellomycotina fungi.</title>
        <authorList>
            <person name="Reynolds N.K."/>
            <person name="Stajich J.E."/>
            <person name="Barry K."/>
            <person name="Grigoriev I.V."/>
            <person name="Crous P."/>
            <person name="Smith M.E."/>
        </authorList>
    </citation>
    <scope>NUCLEOTIDE SEQUENCE</scope>
    <source>
        <strain evidence="1">RSA 2271</strain>
    </source>
</reference>